<proteinExistence type="predicted"/>
<dbReference type="Proteomes" id="UP000735302">
    <property type="component" value="Unassembled WGS sequence"/>
</dbReference>
<organism evidence="2 3">
    <name type="scientific">Plakobranchus ocellatus</name>
    <dbReference type="NCBI Taxonomy" id="259542"/>
    <lineage>
        <taxon>Eukaryota</taxon>
        <taxon>Metazoa</taxon>
        <taxon>Spiralia</taxon>
        <taxon>Lophotrochozoa</taxon>
        <taxon>Mollusca</taxon>
        <taxon>Gastropoda</taxon>
        <taxon>Heterobranchia</taxon>
        <taxon>Euthyneura</taxon>
        <taxon>Panpulmonata</taxon>
        <taxon>Sacoglossa</taxon>
        <taxon>Placobranchoidea</taxon>
        <taxon>Plakobranchidae</taxon>
        <taxon>Plakobranchus</taxon>
    </lineage>
</organism>
<gene>
    <name evidence="2" type="ORF">PoB_003170900</name>
</gene>
<evidence type="ECO:0000256" key="1">
    <source>
        <dbReference type="SAM" id="MobiDB-lite"/>
    </source>
</evidence>
<feature type="region of interest" description="Disordered" evidence="1">
    <location>
        <begin position="1"/>
        <end position="35"/>
    </location>
</feature>
<evidence type="ECO:0000313" key="2">
    <source>
        <dbReference type="EMBL" id="GFO05204.1"/>
    </source>
</evidence>
<protein>
    <submittedName>
        <fullName evidence="2">Uncharacterized protein</fullName>
    </submittedName>
</protein>
<dbReference type="AlphaFoldDB" id="A0AAV4AG26"/>
<sequence length="86" mass="9939">MSGWIHKPLSHRRPMKPRRQMLNPHDSMGSVSAGDFHEDAKGLSFRAPVAGFEHATETPKSCKNRRRVTERFTLQHMTTRSITQPW</sequence>
<reference evidence="2 3" key="1">
    <citation type="journal article" date="2021" name="Elife">
        <title>Chloroplast acquisition without the gene transfer in kleptoplastic sea slugs, Plakobranchus ocellatus.</title>
        <authorList>
            <person name="Maeda T."/>
            <person name="Takahashi S."/>
            <person name="Yoshida T."/>
            <person name="Shimamura S."/>
            <person name="Takaki Y."/>
            <person name="Nagai Y."/>
            <person name="Toyoda A."/>
            <person name="Suzuki Y."/>
            <person name="Arimoto A."/>
            <person name="Ishii H."/>
            <person name="Satoh N."/>
            <person name="Nishiyama T."/>
            <person name="Hasebe M."/>
            <person name="Maruyama T."/>
            <person name="Minagawa J."/>
            <person name="Obokata J."/>
            <person name="Shigenobu S."/>
        </authorList>
    </citation>
    <scope>NUCLEOTIDE SEQUENCE [LARGE SCALE GENOMIC DNA]</scope>
</reference>
<comment type="caution">
    <text evidence="2">The sequence shown here is derived from an EMBL/GenBank/DDBJ whole genome shotgun (WGS) entry which is preliminary data.</text>
</comment>
<evidence type="ECO:0000313" key="3">
    <source>
        <dbReference type="Proteomes" id="UP000735302"/>
    </source>
</evidence>
<keyword evidence="3" id="KW-1185">Reference proteome</keyword>
<dbReference type="EMBL" id="BLXT01003747">
    <property type="protein sequence ID" value="GFO05204.1"/>
    <property type="molecule type" value="Genomic_DNA"/>
</dbReference>
<name>A0AAV4AG26_9GAST</name>
<feature type="compositionally biased region" description="Basic residues" evidence="1">
    <location>
        <begin position="8"/>
        <end position="19"/>
    </location>
</feature>
<accession>A0AAV4AG26</accession>